<dbReference type="InterPro" id="IPR012854">
    <property type="entry name" value="Cu_amine_oxidase-like_N"/>
</dbReference>
<feature type="chain" id="PRO_5045461243" description="Copper amine oxidase-like N-terminal domain-containing protein" evidence="1">
    <location>
        <begin position="30"/>
        <end position="265"/>
    </location>
</feature>
<feature type="domain" description="Copper amine oxidase-like N-terminal" evidence="2">
    <location>
        <begin position="64"/>
        <end position="104"/>
    </location>
</feature>
<accession>A0ABX1XIR5</accession>
<reference evidence="3 4" key="1">
    <citation type="submission" date="2019-10" db="EMBL/GenBank/DDBJ databases">
        <title>Description of Paenibacillus humi sp. nov.</title>
        <authorList>
            <person name="Carlier A."/>
            <person name="Qi S."/>
        </authorList>
    </citation>
    <scope>NUCLEOTIDE SEQUENCE [LARGE SCALE GENOMIC DNA]</scope>
    <source>
        <strain evidence="3 4">LMG 31461</strain>
    </source>
</reference>
<feature type="signal peptide" evidence="1">
    <location>
        <begin position="1"/>
        <end position="29"/>
    </location>
</feature>
<dbReference type="EMBL" id="WHNY01000075">
    <property type="protein sequence ID" value="NOU68373.1"/>
    <property type="molecule type" value="Genomic_DNA"/>
</dbReference>
<dbReference type="RefSeq" id="WP_171635663.1">
    <property type="nucleotide sequence ID" value="NZ_WHNY01000075.1"/>
</dbReference>
<dbReference type="Proteomes" id="UP000653578">
    <property type="component" value="Unassembled WGS sequence"/>
</dbReference>
<keyword evidence="4" id="KW-1185">Reference proteome</keyword>
<keyword evidence="1" id="KW-0732">Signal</keyword>
<evidence type="ECO:0000259" key="2">
    <source>
        <dbReference type="Pfam" id="PF07833"/>
    </source>
</evidence>
<dbReference type="Gene3D" id="3.40.1000.10">
    <property type="entry name" value="Mog1/PsbP, alpha/beta/alpha sandwich"/>
    <property type="match status" value="1"/>
</dbReference>
<name>A0ABX1XIR5_9BACL</name>
<comment type="caution">
    <text evidence="3">The sequence shown here is derived from an EMBL/GenBank/DDBJ whole genome shotgun (WGS) entry which is preliminary data.</text>
</comment>
<evidence type="ECO:0000313" key="3">
    <source>
        <dbReference type="EMBL" id="NOU68373.1"/>
    </source>
</evidence>
<gene>
    <name evidence="3" type="ORF">GC096_30565</name>
</gene>
<protein>
    <recommendedName>
        <fullName evidence="2">Copper amine oxidase-like N-terminal domain-containing protein</fullName>
    </recommendedName>
</protein>
<proteinExistence type="predicted"/>
<sequence length="265" mass="29309">MKTFFKSKKAMFLGALAIFTLGNVSGVSASSTLKEITAYLDGSIRIVVNGLPFTAKDSDGKVLTPINYEGNTYLPLRSVAEATGLHVGWDEATRTATLGALGNNESESHVEVSADKSFEFTLPGTWIRNDKGMNIKNPEIAFGAISIKSDVPIYMGVIPESKSLYSDITRLEDYQKIIIDNLKSNEIMTNFKQSPVTDLTLNGNPAKQVVLQGTLSNSINVSFLYTFVETNNRYYQIICWTSDKLMVDLKEDVTKIVSSFKEMKR</sequence>
<evidence type="ECO:0000313" key="4">
    <source>
        <dbReference type="Proteomes" id="UP000653578"/>
    </source>
</evidence>
<evidence type="ECO:0000256" key="1">
    <source>
        <dbReference type="SAM" id="SignalP"/>
    </source>
</evidence>
<organism evidence="3 4">
    <name type="scientific">Paenibacillus plantarum</name>
    <dbReference type="NCBI Taxonomy" id="2654975"/>
    <lineage>
        <taxon>Bacteria</taxon>
        <taxon>Bacillati</taxon>
        <taxon>Bacillota</taxon>
        <taxon>Bacilli</taxon>
        <taxon>Bacillales</taxon>
        <taxon>Paenibacillaceae</taxon>
        <taxon>Paenibacillus</taxon>
    </lineage>
</organism>
<dbReference type="Pfam" id="PF07833">
    <property type="entry name" value="Cu_amine_oxidN1"/>
    <property type="match status" value="1"/>
</dbReference>